<reference evidence="1 2" key="1">
    <citation type="journal article" date="2022" name="Nat. Ecol. Evol.">
        <title>A masculinizing supergene underlies an exaggerated male reproductive morph in a spider.</title>
        <authorList>
            <person name="Hendrickx F."/>
            <person name="De Corte Z."/>
            <person name="Sonet G."/>
            <person name="Van Belleghem S.M."/>
            <person name="Kostlbacher S."/>
            <person name="Vangestel C."/>
        </authorList>
    </citation>
    <scope>NUCLEOTIDE SEQUENCE [LARGE SCALE GENOMIC DNA]</scope>
    <source>
        <strain evidence="1">W744_W776</strain>
    </source>
</reference>
<gene>
    <name evidence="1" type="ORF">JTE90_015642</name>
</gene>
<protein>
    <submittedName>
        <fullName evidence="1">Uncharacterized protein</fullName>
    </submittedName>
</protein>
<proteinExistence type="predicted"/>
<comment type="caution">
    <text evidence="1">The sequence shown here is derived from an EMBL/GenBank/DDBJ whole genome shotgun (WGS) entry which is preliminary data.</text>
</comment>
<organism evidence="1 2">
    <name type="scientific">Oedothorax gibbosus</name>
    <dbReference type="NCBI Taxonomy" id="931172"/>
    <lineage>
        <taxon>Eukaryota</taxon>
        <taxon>Metazoa</taxon>
        <taxon>Ecdysozoa</taxon>
        <taxon>Arthropoda</taxon>
        <taxon>Chelicerata</taxon>
        <taxon>Arachnida</taxon>
        <taxon>Araneae</taxon>
        <taxon>Araneomorphae</taxon>
        <taxon>Entelegynae</taxon>
        <taxon>Araneoidea</taxon>
        <taxon>Linyphiidae</taxon>
        <taxon>Erigoninae</taxon>
        <taxon>Oedothorax</taxon>
    </lineage>
</organism>
<dbReference type="Proteomes" id="UP000827092">
    <property type="component" value="Unassembled WGS sequence"/>
</dbReference>
<dbReference type="EMBL" id="JAFNEN010000293">
    <property type="protein sequence ID" value="KAG8186704.1"/>
    <property type="molecule type" value="Genomic_DNA"/>
</dbReference>
<evidence type="ECO:0000313" key="1">
    <source>
        <dbReference type="EMBL" id="KAG8186704.1"/>
    </source>
</evidence>
<accession>A0AAV6UR83</accession>
<sequence length="87" mass="9259">MSLDAALKSFVGAPRNDLSLSADAAAEKAFSARVELFLSCYPFIIICLARGASKDTDCPTIHVGVQANSTRDCILDFAFSISNETTP</sequence>
<evidence type="ECO:0000313" key="2">
    <source>
        <dbReference type="Proteomes" id="UP000827092"/>
    </source>
</evidence>
<dbReference type="AlphaFoldDB" id="A0AAV6UR83"/>
<keyword evidence="2" id="KW-1185">Reference proteome</keyword>
<name>A0AAV6UR83_9ARAC</name>